<dbReference type="SUPFAM" id="SSF141523">
    <property type="entry name" value="L,D-transpeptidase catalytic domain-like"/>
    <property type="match status" value="1"/>
</dbReference>
<dbReference type="Proteomes" id="UP000324065">
    <property type="component" value="Unassembled WGS sequence"/>
</dbReference>
<sequence length="241" mass="26205">MAAVVSEPTAAASTIPTSDRASAAMARVESGLRADVEAAGLRWGAPVFLRVFKRERRLEAWLETTPGGPFTLFRSWPVCARSGDLGPKTAEGDGQAPEGFYFVPPGRMNPHSRFHLSFNLGYPNAYERARGWTGSALMVHGDCASVGCYAMGKRLLPVGADHNDPINEIWTLMVAAFAAGQPFVRVHALPFALTPDALAADADHPWAAFWANLAEGYRWFEDTARPPDVTVREGRYRFGPG</sequence>
<organism evidence="1 2">
    <name type="scientific">Roseospira marina</name>
    <dbReference type="NCBI Taxonomy" id="140057"/>
    <lineage>
        <taxon>Bacteria</taxon>
        <taxon>Pseudomonadati</taxon>
        <taxon>Pseudomonadota</taxon>
        <taxon>Alphaproteobacteria</taxon>
        <taxon>Rhodospirillales</taxon>
        <taxon>Rhodospirillaceae</taxon>
        <taxon>Roseospira</taxon>
    </lineage>
</organism>
<dbReference type="AlphaFoldDB" id="A0A5M6IC43"/>
<dbReference type="OrthoDB" id="9809748at2"/>
<gene>
    <name evidence="1" type="ORF">F1188_10610</name>
</gene>
<comment type="caution">
    <text evidence="1">The sequence shown here is derived from an EMBL/GenBank/DDBJ whole genome shotgun (WGS) entry which is preliminary data.</text>
</comment>
<name>A0A5M6IC43_9PROT</name>
<proteinExistence type="predicted"/>
<dbReference type="EMBL" id="VWPJ01000008">
    <property type="protein sequence ID" value="KAA5605702.1"/>
    <property type="molecule type" value="Genomic_DNA"/>
</dbReference>
<protein>
    <submittedName>
        <fullName evidence="1">2-dehydro-3-deoxyphosphooctonate aldolase</fullName>
    </submittedName>
</protein>
<accession>A0A5M6IC43</accession>
<reference evidence="1 2" key="1">
    <citation type="submission" date="2019-09" db="EMBL/GenBank/DDBJ databases">
        <title>Genome sequence of Roseospira marina, one of the more divergent members of the non-sulfur purple photosynthetic bacterial family, the Rhodospirillaceae.</title>
        <authorList>
            <person name="Meyer T."/>
            <person name="Kyndt J."/>
        </authorList>
    </citation>
    <scope>NUCLEOTIDE SEQUENCE [LARGE SCALE GENOMIC DNA]</scope>
    <source>
        <strain evidence="1 2">DSM 15113</strain>
    </source>
</reference>
<dbReference type="InterPro" id="IPR038063">
    <property type="entry name" value="Transpep_catalytic_dom"/>
</dbReference>
<keyword evidence="2" id="KW-1185">Reference proteome</keyword>
<dbReference type="PANTHER" id="PTHR36699">
    <property type="entry name" value="LD-TRANSPEPTIDASE"/>
    <property type="match status" value="1"/>
</dbReference>
<evidence type="ECO:0000313" key="2">
    <source>
        <dbReference type="Proteomes" id="UP000324065"/>
    </source>
</evidence>
<dbReference type="PANTHER" id="PTHR36699:SF1">
    <property type="entry name" value="L,D-TRANSPEPTIDASE YAFK-RELATED"/>
    <property type="match status" value="1"/>
</dbReference>
<evidence type="ECO:0000313" key="1">
    <source>
        <dbReference type="EMBL" id="KAA5605702.1"/>
    </source>
</evidence>